<reference evidence="3 4" key="1">
    <citation type="submission" date="2024-04" db="EMBL/GenBank/DDBJ databases">
        <title>Genome assembly C_amara_ONT_v2.</title>
        <authorList>
            <person name="Yant L."/>
            <person name="Moore C."/>
            <person name="Slenker M."/>
        </authorList>
    </citation>
    <scope>NUCLEOTIDE SEQUENCE [LARGE SCALE GENOMIC DNA]</scope>
    <source>
        <tissue evidence="3">Leaf</tissue>
    </source>
</reference>
<comment type="caution">
    <text evidence="3">The sequence shown here is derived from an EMBL/GenBank/DDBJ whole genome shotgun (WGS) entry which is preliminary data.</text>
</comment>
<dbReference type="Pfam" id="PF24788">
    <property type="entry name" value="AtPDCT1_2"/>
    <property type="match status" value="1"/>
</dbReference>
<name>A0ABD0ZA12_CARAN</name>
<feature type="transmembrane region" description="Helical" evidence="1">
    <location>
        <begin position="78"/>
        <end position="96"/>
    </location>
</feature>
<dbReference type="EMBL" id="JBANAX010000856">
    <property type="protein sequence ID" value="KAL1191333.1"/>
    <property type="molecule type" value="Genomic_DNA"/>
</dbReference>
<organism evidence="3 4">
    <name type="scientific">Cardamine amara subsp. amara</name>
    <dbReference type="NCBI Taxonomy" id="228776"/>
    <lineage>
        <taxon>Eukaryota</taxon>
        <taxon>Viridiplantae</taxon>
        <taxon>Streptophyta</taxon>
        <taxon>Embryophyta</taxon>
        <taxon>Tracheophyta</taxon>
        <taxon>Spermatophyta</taxon>
        <taxon>Magnoliopsida</taxon>
        <taxon>eudicotyledons</taxon>
        <taxon>Gunneridae</taxon>
        <taxon>Pentapetalae</taxon>
        <taxon>rosids</taxon>
        <taxon>malvids</taxon>
        <taxon>Brassicales</taxon>
        <taxon>Brassicaceae</taxon>
        <taxon>Cardamineae</taxon>
        <taxon>Cardamine</taxon>
    </lineage>
</organism>
<evidence type="ECO:0000256" key="1">
    <source>
        <dbReference type="SAM" id="Phobius"/>
    </source>
</evidence>
<dbReference type="InterPro" id="IPR056361">
    <property type="entry name" value="AtPDCT1_2_TM_dom"/>
</dbReference>
<protein>
    <submittedName>
        <fullName evidence="3">Phosphatidylcholine:diacylglycerol cholinephosphotransferase 2</fullName>
    </submittedName>
</protein>
<sequence length="151" mass="17130">MLDITTKTVVPLRRKSSPLNGIHANGVTIDDHNRQTRSINSQMENIAKKTDEGGGRWRSKASVMTWKARVVYVARRHWMPYLFAAGVIFFTVEYMFQMTPASSQPFDLGFVATRSLHRILASSPNLNTFLAALNTVDLYLMIVLKFDFCSL</sequence>
<evidence type="ECO:0000313" key="3">
    <source>
        <dbReference type="EMBL" id="KAL1191333.1"/>
    </source>
</evidence>
<evidence type="ECO:0000259" key="2">
    <source>
        <dbReference type="Pfam" id="PF24788"/>
    </source>
</evidence>
<dbReference type="PANTHER" id="PTHR34674:SF1">
    <property type="entry name" value="PHOSPHATIDYLCHOLINE:DIACYLGLYCEROL CHOLINEPHOSPHOTRANSFERASE 1-RELATED"/>
    <property type="match status" value="1"/>
</dbReference>
<dbReference type="AlphaFoldDB" id="A0ABD0ZA12"/>
<feature type="domain" description="AtPDCT1/2 transmembrane" evidence="2">
    <location>
        <begin position="106"/>
        <end position="139"/>
    </location>
</feature>
<keyword evidence="1" id="KW-0812">Transmembrane</keyword>
<proteinExistence type="predicted"/>
<keyword evidence="1" id="KW-0472">Membrane</keyword>
<gene>
    <name evidence="3" type="ORF">V5N11_010259</name>
</gene>
<evidence type="ECO:0000313" key="4">
    <source>
        <dbReference type="Proteomes" id="UP001558713"/>
    </source>
</evidence>
<keyword evidence="4" id="KW-1185">Reference proteome</keyword>
<dbReference type="Proteomes" id="UP001558713">
    <property type="component" value="Unassembled WGS sequence"/>
</dbReference>
<dbReference type="PANTHER" id="PTHR34674">
    <property type="entry name" value="PHOSPHATIDYLCHOLINE:DIACYLGLYCEROL CHOLINEPHOSPHOTRANSFERASE 1-RELATED"/>
    <property type="match status" value="1"/>
</dbReference>
<accession>A0ABD0ZA12</accession>
<keyword evidence="1" id="KW-1133">Transmembrane helix</keyword>
<dbReference type="InterPro" id="IPR055311">
    <property type="entry name" value="PDCT1/2-like"/>
</dbReference>